<dbReference type="Proteomes" id="UP001227268">
    <property type="component" value="Unassembled WGS sequence"/>
</dbReference>
<protein>
    <submittedName>
        <fullName evidence="1">Vacuolar protein sorting-associated protein 29</fullName>
    </submittedName>
</protein>
<proteinExistence type="predicted"/>
<gene>
    <name evidence="1" type="primary">VPS29</name>
    <name evidence="1" type="ORF">QFC21_002017</name>
</gene>
<evidence type="ECO:0000313" key="1">
    <source>
        <dbReference type="EMBL" id="KAJ9104521.1"/>
    </source>
</evidence>
<name>A0ACC2W0F0_9TREE</name>
<comment type="caution">
    <text evidence="1">The sequence shown here is derived from an EMBL/GenBank/DDBJ whole genome shotgun (WGS) entry which is preliminary data.</text>
</comment>
<dbReference type="EMBL" id="JASBWT010000005">
    <property type="protein sequence ID" value="KAJ9104521.1"/>
    <property type="molecule type" value="Genomic_DNA"/>
</dbReference>
<reference evidence="1" key="1">
    <citation type="submission" date="2023-04" db="EMBL/GenBank/DDBJ databases">
        <title>Draft Genome sequencing of Naganishia species isolated from polar environments using Oxford Nanopore Technology.</title>
        <authorList>
            <person name="Leo P."/>
            <person name="Venkateswaran K."/>
        </authorList>
    </citation>
    <scope>NUCLEOTIDE SEQUENCE</scope>
    <source>
        <strain evidence="1">MNA-CCFEE 5423</strain>
    </source>
</reference>
<accession>A0ACC2W0F0</accession>
<evidence type="ECO:0000313" key="2">
    <source>
        <dbReference type="Proteomes" id="UP001227268"/>
    </source>
</evidence>
<sequence length="226" mass="24267">MVLVLIIGDLHIPMRCHDLPAKFKKLLVPGKIGQILCTGNICDKETFDYLRTIAPDVMGVRGEFDENTHLPLSLTINQGSLRFGVIHGQQCVPPGDVDSLAALARQMNVDVLISGGTHRFEAFEYEGKFFVNPGSATGAWSGLWNGEATPSFALMDVQGGVLVTYVYQLVDGEVKVDKVEYRKPEPPVSRDNGAVAANLGASVSAMSIGGTTPGRVQQSPRIGAGW</sequence>
<keyword evidence="2" id="KW-1185">Reference proteome</keyword>
<organism evidence="1 2">
    <name type="scientific">Naganishia friedmannii</name>
    <dbReference type="NCBI Taxonomy" id="89922"/>
    <lineage>
        <taxon>Eukaryota</taxon>
        <taxon>Fungi</taxon>
        <taxon>Dikarya</taxon>
        <taxon>Basidiomycota</taxon>
        <taxon>Agaricomycotina</taxon>
        <taxon>Tremellomycetes</taxon>
        <taxon>Filobasidiales</taxon>
        <taxon>Filobasidiaceae</taxon>
        <taxon>Naganishia</taxon>
    </lineage>
</organism>